<proteinExistence type="predicted"/>
<dbReference type="RefSeq" id="WP_093519033.1">
    <property type="nucleotide sequence ID" value="NZ_FOSK01000004.1"/>
</dbReference>
<accession>A0A1I3Z266</accession>
<dbReference type="EMBL" id="FOSK01000004">
    <property type="protein sequence ID" value="SFK37749.1"/>
    <property type="molecule type" value="Genomic_DNA"/>
</dbReference>
<evidence type="ECO:0000313" key="2">
    <source>
        <dbReference type="Proteomes" id="UP000199598"/>
    </source>
</evidence>
<organism evidence="1 2">
    <name type="scientific">Pseudovibrio ascidiaceicola</name>
    <dbReference type="NCBI Taxonomy" id="285279"/>
    <lineage>
        <taxon>Bacteria</taxon>
        <taxon>Pseudomonadati</taxon>
        <taxon>Pseudomonadota</taxon>
        <taxon>Alphaproteobacteria</taxon>
        <taxon>Hyphomicrobiales</taxon>
        <taxon>Stappiaceae</taxon>
        <taxon>Pseudovibrio</taxon>
    </lineage>
</organism>
<keyword evidence="2" id="KW-1185">Reference proteome</keyword>
<protein>
    <recommendedName>
        <fullName evidence="3">GpW protein</fullName>
    </recommendedName>
</protein>
<dbReference type="Proteomes" id="UP000199598">
    <property type="component" value="Unassembled WGS sequence"/>
</dbReference>
<reference evidence="1 2" key="1">
    <citation type="submission" date="2016-10" db="EMBL/GenBank/DDBJ databases">
        <authorList>
            <person name="Varghese N."/>
            <person name="Submissions S."/>
        </authorList>
    </citation>
    <scope>NUCLEOTIDE SEQUENCE [LARGE SCALE GENOMIC DNA]</scope>
    <source>
        <strain evidence="1 2">DSM 16392</strain>
    </source>
</reference>
<gene>
    <name evidence="1" type="ORF">SAMN04488518_104353</name>
</gene>
<evidence type="ECO:0000313" key="1">
    <source>
        <dbReference type="EMBL" id="SFK37749.1"/>
    </source>
</evidence>
<evidence type="ECO:0008006" key="3">
    <source>
        <dbReference type="Google" id="ProtNLM"/>
    </source>
</evidence>
<dbReference type="NCBIfam" id="NF047331">
    <property type="entry name" value="phage_HTJ"/>
    <property type="match status" value="1"/>
</dbReference>
<comment type="caution">
    <text evidence="1">The sequence shown here is derived from an EMBL/GenBank/DDBJ whole genome shotgun (WGS) entry which is preliminary data.</text>
</comment>
<sequence length="70" mass="7866">MTSLEELITRRDKLEKTRAKGVKTVRFGRDEVTYKSDSEMAVALADLNRKIAASQGRTVRRVRIISSKGA</sequence>
<name>A0A1I3Z266_9HYPH</name>